<protein>
    <submittedName>
        <fullName evidence="2">Uncharacterized protein</fullName>
    </submittedName>
</protein>
<proteinExistence type="predicted"/>
<dbReference type="PATRIC" id="fig|286156.4.peg.1493"/>
<keyword evidence="1" id="KW-0472">Membrane</keyword>
<evidence type="ECO:0000313" key="3">
    <source>
        <dbReference type="Proteomes" id="UP000093476"/>
    </source>
</evidence>
<name>A0A1C0U676_9GAMM</name>
<sequence>MNIRDYRNNNFFAIFTITTSIAVIGIVIGLTIPMIGLCLNSQRVQDIGCLYDGLYYQSVAWSLYYCSYGKFSSWRTTDPV</sequence>
<comment type="caution">
    <text evidence="2">The sequence shown here is derived from an EMBL/GenBank/DDBJ whole genome shotgun (WGS) entry which is preliminary data.</text>
</comment>
<dbReference type="Proteomes" id="UP000093476">
    <property type="component" value="Unassembled WGS sequence"/>
</dbReference>
<keyword evidence="3" id="KW-1185">Reference proteome</keyword>
<dbReference type="AlphaFoldDB" id="A0A1C0U676"/>
<reference evidence="2 3" key="1">
    <citation type="submission" date="2015-12" db="EMBL/GenBank/DDBJ databases">
        <title>Genome comparisons provide insights into the role of secondary metabolites in the pathogenic phase of the Photorhabdus life cycle.</title>
        <authorList>
            <person name="Tobias N.J."/>
            <person name="Mishra B."/>
            <person name="Gupta D.K."/>
            <person name="Thines M."/>
            <person name="Stinear T.P."/>
            <person name="Bode H.B."/>
        </authorList>
    </citation>
    <scope>NUCLEOTIDE SEQUENCE [LARGE SCALE GENOMIC DNA]</scope>
    <source>
        <strain evidence="2 3">PB68.1</strain>
    </source>
</reference>
<evidence type="ECO:0000313" key="2">
    <source>
        <dbReference type="EMBL" id="OCQ53442.1"/>
    </source>
</evidence>
<feature type="transmembrane region" description="Helical" evidence="1">
    <location>
        <begin position="12"/>
        <end position="35"/>
    </location>
</feature>
<accession>A0A1C0U676</accession>
<organism evidence="2 3">
    <name type="scientific">Photorhabdus australis subsp. thailandensis</name>
    <dbReference type="NCBI Taxonomy" id="2805096"/>
    <lineage>
        <taxon>Bacteria</taxon>
        <taxon>Pseudomonadati</taxon>
        <taxon>Pseudomonadota</taxon>
        <taxon>Gammaproteobacteria</taxon>
        <taxon>Enterobacterales</taxon>
        <taxon>Morganellaceae</taxon>
        <taxon>Photorhabdus</taxon>
    </lineage>
</organism>
<gene>
    <name evidence="2" type="ORF">Ppb6_01329</name>
</gene>
<evidence type="ECO:0000256" key="1">
    <source>
        <dbReference type="SAM" id="Phobius"/>
    </source>
</evidence>
<dbReference type="EMBL" id="LOMY01000039">
    <property type="protein sequence ID" value="OCQ53442.1"/>
    <property type="molecule type" value="Genomic_DNA"/>
</dbReference>
<keyword evidence="1" id="KW-0812">Transmembrane</keyword>
<dbReference type="STRING" id="286156.Ppb6_01329"/>
<keyword evidence="1" id="KW-1133">Transmembrane helix</keyword>